<name>A0A9P3CIE1_9PEZI</name>
<feature type="region of interest" description="Disordered" evidence="1">
    <location>
        <begin position="1"/>
        <end position="57"/>
    </location>
</feature>
<reference evidence="3 4" key="1">
    <citation type="submission" date="2021-01" db="EMBL/GenBank/DDBJ databases">
        <title>Cercospora kikuchii MAFF 305040 whole genome shotgun sequence.</title>
        <authorList>
            <person name="Kashiwa T."/>
            <person name="Suzuki T."/>
        </authorList>
    </citation>
    <scope>NUCLEOTIDE SEQUENCE [LARGE SCALE GENOMIC DNA]</scope>
    <source>
        <strain evidence="3 4">MAFF 305040</strain>
    </source>
</reference>
<comment type="caution">
    <text evidence="3">The sequence shown here is derived from an EMBL/GenBank/DDBJ whole genome shotgun (WGS) entry which is preliminary data.</text>
</comment>
<sequence>MQAHPTAKNNANRYRLEFTNGLPPGTDTIDQLKDNPRLPRPPPEANRTLPPLPPKSERRGKWISSYLNKLDPRTEYDQIIRIHTFYRNTDFATALGYTAVFVWLTSTPAGAAAVHGGKVITRGHQRYYETQLFNLHWVKNGSSSDETKAHVETINKTHAAVWKRVPGAFSFAWEAQAAIILLSWYESFIRRTVGAKHPVDQVVKDAWPEWGERLTGHFRSEPSNGSIPFGINYPRSWQEIEDFVAWFQEFDWDEQRTEEDRIKGLETSEAFIHQFCELWFPRPLHFLGRAMVLTFLPPAIRRKQGLEDPNSILEWLVRSAMRVMINTGDSQPDPVEAPIESFYHDLQRWNLSTIDRVETARRDKQSFYMRATGACLLMAVMGPALYFLLVHK</sequence>
<dbReference type="RefSeq" id="XP_044659466.1">
    <property type="nucleotide sequence ID" value="XM_044803531.1"/>
</dbReference>
<evidence type="ECO:0000256" key="2">
    <source>
        <dbReference type="SAM" id="Phobius"/>
    </source>
</evidence>
<evidence type="ECO:0000256" key="1">
    <source>
        <dbReference type="SAM" id="MobiDB-lite"/>
    </source>
</evidence>
<evidence type="ECO:0000313" key="4">
    <source>
        <dbReference type="Proteomes" id="UP000825890"/>
    </source>
</evidence>
<dbReference type="AlphaFoldDB" id="A0A9P3CIE1"/>
<feature type="compositionally biased region" description="Pro residues" evidence="1">
    <location>
        <begin position="38"/>
        <end position="54"/>
    </location>
</feature>
<keyword evidence="2" id="KW-0472">Membrane</keyword>
<feature type="transmembrane region" description="Helical" evidence="2">
    <location>
        <begin position="367"/>
        <end position="389"/>
    </location>
</feature>
<dbReference type="OrthoDB" id="2821871at2759"/>
<evidence type="ECO:0008006" key="5">
    <source>
        <dbReference type="Google" id="ProtNLM"/>
    </source>
</evidence>
<proteinExistence type="predicted"/>
<accession>A0A9P3CIE1</accession>
<keyword evidence="2" id="KW-1133">Transmembrane helix</keyword>
<dbReference type="EMBL" id="BOLY01000005">
    <property type="protein sequence ID" value="GIZ44979.1"/>
    <property type="molecule type" value="Genomic_DNA"/>
</dbReference>
<keyword evidence="4" id="KW-1185">Reference proteome</keyword>
<organism evidence="3 4">
    <name type="scientific">Cercospora kikuchii</name>
    <dbReference type="NCBI Taxonomy" id="84275"/>
    <lineage>
        <taxon>Eukaryota</taxon>
        <taxon>Fungi</taxon>
        <taxon>Dikarya</taxon>
        <taxon>Ascomycota</taxon>
        <taxon>Pezizomycotina</taxon>
        <taxon>Dothideomycetes</taxon>
        <taxon>Dothideomycetidae</taxon>
        <taxon>Mycosphaerellales</taxon>
        <taxon>Mycosphaerellaceae</taxon>
        <taxon>Cercospora</taxon>
    </lineage>
</organism>
<dbReference type="Proteomes" id="UP000825890">
    <property type="component" value="Unassembled WGS sequence"/>
</dbReference>
<keyword evidence="2" id="KW-0812">Transmembrane</keyword>
<evidence type="ECO:0000313" key="3">
    <source>
        <dbReference type="EMBL" id="GIZ44979.1"/>
    </source>
</evidence>
<dbReference type="GeneID" id="68293738"/>
<protein>
    <recommendedName>
        <fullName evidence="5">ER-bound oxygenase mpaB/mpaB'/Rubber oxygenase catalytic domain-containing protein</fullName>
    </recommendedName>
</protein>
<gene>
    <name evidence="3" type="ORF">CKM354_000816300</name>
</gene>